<protein>
    <submittedName>
        <fullName evidence="1">Uncharacterized protein</fullName>
    </submittedName>
</protein>
<evidence type="ECO:0000313" key="1">
    <source>
        <dbReference type="EMBL" id="ETV89888.1"/>
    </source>
</evidence>
<name>A0A024T7Q8_9STRA</name>
<dbReference type="EMBL" id="KI914231">
    <property type="protein sequence ID" value="ETV89888.1"/>
    <property type="molecule type" value="Genomic_DNA"/>
</dbReference>
<sequence>MGDAADEEDVAADEQVLPGISHASYDDDHICDHRSSSSNWSISDMEDDYGPWYL</sequence>
<proteinExistence type="predicted"/>
<dbReference type="RefSeq" id="XP_008881479.1">
    <property type="nucleotide sequence ID" value="XM_008883257.1"/>
</dbReference>
<dbReference type="VEuPathDB" id="FungiDB:H310_15270"/>
<gene>
    <name evidence="1" type="ORF">H310_15270</name>
</gene>
<reference evidence="1" key="1">
    <citation type="submission" date="2013-12" db="EMBL/GenBank/DDBJ databases">
        <title>The Genome Sequence of Aphanomyces invadans NJM9701.</title>
        <authorList>
            <consortium name="The Broad Institute Genomics Platform"/>
            <person name="Russ C."/>
            <person name="Tyler B."/>
            <person name="van West P."/>
            <person name="Dieguez-Uribeondo J."/>
            <person name="Young S.K."/>
            <person name="Zeng Q."/>
            <person name="Gargeya S."/>
            <person name="Fitzgerald M."/>
            <person name="Abouelleil A."/>
            <person name="Alvarado L."/>
            <person name="Chapman S.B."/>
            <person name="Gainer-Dewar J."/>
            <person name="Goldberg J."/>
            <person name="Griggs A."/>
            <person name="Gujja S."/>
            <person name="Hansen M."/>
            <person name="Howarth C."/>
            <person name="Imamovic A."/>
            <person name="Ireland A."/>
            <person name="Larimer J."/>
            <person name="McCowan C."/>
            <person name="Murphy C."/>
            <person name="Pearson M."/>
            <person name="Poon T.W."/>
            <person name="Priest M."/>
            <person name="Roberts A."/>
            <person name="Saif S."/>
            <person name="Shea T."/>
            <person name="Sykes S."/>
            <person name="Wortman J."/>
            <person name="Nusbaum C."/>
            <person name="Birren B."/>
        </authorList>
    </citation>
    <scope>NUCLEOTIDE SEQUENCE [LARGE SCALE GENOMIC DNA]</scope>
    <source>
        <strain evidence="1">NJM9701</strain>
    </source>
</reference>
<accession>A0A024T7Q8</accession>
<organism evidence="1">
    <name type="scientific">Aphanomyces invadans</name>
    <dbReference type="NCBI Taxonomy" id="157072"/>
    <lineage>
        <taxon>Eukaryota</taxon>
        <taxon>Sar</taxon>
        <taxon>Stramenopiles</taxon>
        <taxon>Oomycota</taxon>
        <taxon>Saprolegniomycetes</taxon>
        <taxon>Saprolegniales</taxon>
        <taxon>Verrucalvaceae</taxon>
        <taxon>Aphanomyces</taxon>
    </lineage>
</organism>
<dbReference type="AlphaFoldDB" id="A0A024T7Q8"/>
<dbReference type="GeneID" id="20092320"/>